<keyword evidence="1" id="KW-0175">Coiled coil</keyword>
<feature type="transmembrane region" description="Helical" evidence="2">
    <location>
        <begin position="41"/>
        <end position="58"/>
    </location>
</feature>
<evidence type="ECO:0000256" key="1">
    <source>
        <dbReference type="SAM" id="Coils"/>
    </source>
</evidence>
<comment type="caution">
    <text evidence="3">The sequence shown here is derived from an EMBL/GenBank/DDBJ whole genome shotgun (WGS) entry which is preliminary data.</text>
</comment>
<keyword evidence="2" id="KW-0812">Transmembrane</keyword>
<protein>
    <submittedName>
        <fullName evidence="3">Uncharacterized protein</fullName>
    </submittedName>
</protein>
<sequence>MADKEKKSGKKGLNSIFDLFELLEKKAVKRWKKMKAKTDKFFMIMALCTVSIFGFLYYSRTIFSDDSTITDSGIGLVSKTQIKGTTIEIVARNYNAANGYGEVLFRFDQPALAVGNQFDAIAGEAKLKTMIETKFEQVSDQYYVLKMFNIPSKWQQIVIDVGVTSERKPELNQSLDTLDVTKLDEKKEQSNTEQVTFVMDYRSIESNSKAEEKEEEDYIIQYTLIEIGYIEKLMETNKESIEKTEKNFALLEQKIEKLEQEKKYQTEADQVKANSEIQSIQNNIIETKKLIDKTNETVTELQLKKEKLIERNHDAEQTKNLKKSE</sequence>
<dbReference type="Proteomes" id="UP001290462">
    <property type="component" value="Unassembled WGS sequence"/>
</dbReference>
<keyword evidence="2" id="KW-0472">Membrane</keyword>
<dbReference type="RefSeq" id="WP_322809764.1">
    <property type="nucleotide sequence ID" value="NZ_JAVBVO010000024.1"/>
</dbReference>
<accession>A0AAW9K172</accession>
<feature type="coiled-coil region" evidence="1">
    <location>
        <begin position="234"/>
        <end position="325"/>
    </location>
</feature>
<dbReference type="AlphaFoldDB" id="A0AAW9K172"/>
<proteinExistence type="predicted"/>
<dbReference type="EMBL" id="JAVBVO010000024">
    <property type="protein sequence ID" value="MDZ5760594.1"/>
    <property type="molecule type" value="Genomic_DNA"/>
</dbReference>
<evidence type="ECO:0000256" key="2">
    <source>
        <dbReference type="SAM" id="Phobius"/>
    </source>
</evidence>
<evidence type="ECO:0000313" key="4">
    <source>
        <dbReference type="Proteomes" id="UP001290462"/>
    </source>
</evidence>
<organism evidence="3 4">
    <name type="scientific">Carnobacterium maltaromaticum</name>
    <name type="common">Carnobacterium piscicola</name>
    <dbReference type="NCBI Taxonomy" id="2751"/>
    <lineage>
        <taxon>Bacteria</taxon>
        <taxon>Bacillati</taxon>
        <taxon>Bacillota</taxon>
        <taxon>Bacilli</taxon>
        <taxon>Lactobacillales</taxon>
        <taxon>Carnobacteriaceae</taxon>
        <taxon>Carnobacterium</taxon>
    </lineage>
</organism>
<keyword evidence="2" id="KW-1133">Transmembrane helix</keyword>
<reference evidence="3" key="1">
    <citation type="submission" date="2023-08" db="EMBL/GenBank/DDBJ databases">
        <title>Genomic characterization of piscicolin 126 produced by Carnobacterium maltaromaticum CM22 strain isolated from salmon (Salmo salar).</title>
        <authorList>
            <person name="Gonzalez-Gragera E."/>
            <person name="Garcia-Lopez J.D."/>
            <person name="Teso-Perez C."/>
            <person name="Gimenez-Hernandez I."/>
            <person name="Peralta-Sanchez J.M."/>
            <person name="Valdivia E."/>
            <person name="Montalban-Lopez M."/>
            <person name="Martin-Platero A.M."/>
            <person name="Banos A."/>
            <person name="Martinez-Bueno M."/>
        </authorList>
    </citation>
    <scope>NUCLEOTIDE SEQUENCE</scope>
    <source>
        <strain evidence="3">CM22</strain>
    </source>
</reference>
<gene>
    <name evidence="3" type="ORF">RAK27_18295</name>
</gene>
<name>A0AAW9K172_CARML</name>
<evidence type="ECO:0000313" key="3">
    <source>
        <dbReference type="EMBL" id="MDZ5760594.1"/>
    </source>
</evidence>